<dbReference type="OrthoDB" id="9766299at2"/>
<reference evidence="9 10" key="1">
    <citation type="submission" date="2018-04" db="EMBL/GenBank/DDBJ databases">
        <title>Genomic Encyclopedia of Archaeal and Bacterial Type Strains, Phase II (KMG-II): from individual species to whole genera.</title>
        <authorList>
            <person name="Goeker M."/>
        </authorList>
    </citation>
    <scope>NUCLEOTIDE SEQUENCE [LARGE SCALE GENOMIC DNA]</scope>
    <source>
        <strain evidence="9 10">DSM 18806</strain>
    </source>
</reference>
<evidence type="ECO:0000256" key="1">
    <source>
        <dbReference type="ARBA" id="ARBA00004141"/>
    </source>
</evidence>
<evidence type="ECO:0000256" key="7">
    <source>
        <dbReference type="SAM" id="Phobius"/>
    </source>
</evidence>
<accession>A0A2T5IQ78</accession>
<evidence type="ECO:0000256" key="4">
    <source>
        <dbReference type="ARBA" id="ARBA00022692"/>
    </source>
</evidence>
<sequence>MQKKKKILYVTAFILTVVYLVWRGLYTLPWDESVFALVFGILLWFSEIISNFTAVVLIWSKNSSKEITKPDVLPGQFPDVDVFIATHNEEVGLLLKTVNAAVNMDYPDKTKVHIYLSDDSNRTEVRELASQFSIGYIGLQGNKHAKSGNLNNALRQTRSPLIATFDADMIPYSNFLLETVPYFVDDWIRHADEDKEKEKPLGLIQTPQSFYNADLFQFNLFSETSLPNEQDFFSREVNVLNNAQDAAIYTGSNTLILRKAIDDAGGFPLNTITEDFELGARINTKGYRNISTTEPLASGLTPTDIPSAIKQRIRWGRGVVQSVHNLHILTNKDLTFRQKLIFLNSYLYWWSFIRRLLYIMAPILFTVFDIKVVDTDFWTLLIFWLPSYYFIHLSMQDLSSDIRTQRWGEVQETIFAPYLVIPVFLQAVGIKEKRFKVTNKAAVQSKKDILYVIPHFILLILTVVGIVTFNYGKYGSEIFYGSIITFWLLTHLFNLTFSVLFFLGRPIYRKTERFLAENPILVKHNSKEYHLVTKNHSENGLSFLSEDPLYFPEDAVLHFTVGKNKYRTHLTGKVVRVFQENRGWVYGVELEEIPFEEYLQYLLVIYDGFNQSLPQFRDPWVNSFDRFIDNFNRRLGDQGKTGDEASKFPLIQINEEVDVSGVTLLLRSFNYHHLYIASQHDLSENGDFHVSIDGVPFELTYIAQNAGDEYTFGVDNLAALMNDSAFETLLHKWRSRVGEIS</sequence>
<dbReference type="InterPro" id="IPR029044">
    <property type="entry name" value="Nucleotide-diphossugar_trans"/>
</dbReference>
<keyword evidence="6 7" id="KW-0472">Membrane</keyword>
<dbReference type="AlphaFoldDB" id="A0A2T5IQ78"/>
<feature type="transmembrane region" description="Helical" evidence="7">
    <location>
        <begin position="478"/>
        <end position="503"/>
    </location>
</feature>
<name>A0A2T5IQ78_9LACT</name>
<keyword evidence="3" id="KW-0808">Transferase</keyword>
<dbReference type="PANTHER" id="PTHR43867">
    <property type="entry name" value="CELLULOSE SYNTHASE CATALYTIC SUBUNIT A [UDP-FORMING]"/>
    <property type="match status" value="1"/>
</dbReference>
<feature type="transmembrane region" description="Helical" evidence="7">
    <location>
        <begin position="7"/>
        <end position="28"/>
    </location>
</feature>
<keyword evidence="2" id="KW-0328">Glycosyltransferase</keyword>
<dbReference type="EMBL" id="QAOM01000002">
    <property type="protein sequence ID" value="PTQ85985.1"/>
    <property type="molecule type" value="Genomic_DNA"/>
</dbReference>
<dbReference type="CDD" id="cd06421">
    <property type="entry name" value="CESA_CelA_like"/>
    <property type="match status" value="1"/>
</dbReference>
<comment type="subcellular location">
    <subcellularLocation>
        <location evidence="1">Membrane</location>
        <topology evidence="1">Multi-pass membrane protein</topology>
    </subcellularLocation>
</comment>
<gene>
    <name evidence="9" type="ORF">C8U37_10288</name>
</gene>
<feature type="transmembrane region" description="Helical" evidence="7">
    <location>
        <begin position="449"/>
        <end position="472"/>
    </location>
</feature>
<feature type="transmembrane region" description="Helical" evidence="7">
    <location>
        <begin position="346"/>
        <end position="365"/>
    </location>
</feature>
<feature type="transmembrane region" description="Helical" evidence="7">
    <location>
        <begin position="34"/>
        <end position="59"/>
    </location>
</feature>
<comment type="caution">
    <text evidence="9">The sequence shown here is derived from an EMBL/GenBank/DDBJ whole genome shotgun (WGS) entry which is preliminary data.</text>
</comment>
<organism evidence="9 10">
    <name type="scientific">Trichococcus patagoniensis</name>
    <dbReference type="NCBI Taxonomy" id="382641"/>
    <lineage>
        <taxon>Bacteria</taxon>
        <taxon>Bacillati</taxon>
        <taxon>Bacillota</taxon>
        <taxon>Bacilli</taxon>
        <taxon>Lactobacillales</taxon>
        <taxon>Carnobacteriaceae</taxon>
        <taxon>Trichococcus</taxon>
    </lineage>
</organism>
<evidence type="ECO:0000313" key="9">
    <source>
        <dbReference type="EMBL" id="PTQ85985.1"/>
    </source>
</evidence>
<dbReference type="InterPro" id="IPR009875">
    <property type="entry name" value="PilZ_domain"/>
</dbReference>
<dbReference type="Pfam" id="PF07238">
    <property type="entry name" value="PilZ"/>
    <property type="match status" value="1"/>
</dbReference>
<proteinExistence type="predicted"/>
<dbReference type="Pfam" id="PF13641">
    <property type="entry name" value="Glyco_tranf_2_3"/>
    <property type="match status" value="1"/>
</dbReference>
<dbReference type="InterPro" id="IPR050321">
    <property type="entry name" value="Glycosyltr_2/OpgH_subfam"/>
</dbReference>
<dbReference type="Gene3D" id="3.90.550.10">
    <property type="entry name" value="Spore Coat Polysaccharide Biosynthesis Protein SpsA, Chain A"/>
    <property type="match status" value="1"/>
</dbReference>
<dbReference type="Proteomes" id="UP000244161">
    <property type="component" value="Unassembled WGS sequence"/>
</dbReference>
<feature type="domain" description="PilZ" evidence="8">
    <location>
        <begin position="509"/>
        <end position="597"/>
    </location>
</feature>
<evidence type="ECO:0000259" key="8">
    <source>
        <dbReference type="Pfam" id="PF07238"/>
    </source>
</evidence>
<dbReference type="RefSeq" id="WP_108031578.1">
    <property type="nucleotide sequence ID" value="NZ_QAOM01000002.1"/>
</dbReference>
<keyword evidence="5 7" id="KW-1133">Transmembrane helix</keyword>
<evidence type="ECO:0000256" key="3">
    <source>
        <dbReference type="ARBA" id="ARBA00022679"/>
    </source>
</evidence>
<evidence type="ECO:0000256" key="5">
    <source>
        <dbReference type="ARBA" id="ARBA00022989"/>
    </source>
</evidence>
<dbReference type="PANTHER" id="PTHR43867:SF2">
    <property type="entry name" value="CELLULOSE SYNTHASE CATALYTIC SUBUNIT A [UDP-FORMING]"/>
    <property type="match status" value="1"/>
</dbReference>
<evidence type="ECO:0000256" key="6">
    <source>
        <dbReference type="ARBA" id="ARBA00023136"/>
    </source>
</evidence>
<dbReference type="GO" id="GO:0005886">
    <property type="term" value="C:plasma membrane"/>
    <property type="evidence" value="ECO:0007669"/>
    <property type="project" value="TreeGrafter"/>
</dbReference>
<evidence type="ECO:0000313" key="10">
    <source>
        <dbReference type="Proteomes" id="UP000244161"/>
    </source>
</evidence>
<dbReference type="GO" id="GO:0035438">
    <property type="term" value="F:cyclic-di-GMP binding"/>
    <property type="evidence" value="ECO:0007669"/>
    <property type="project" value="InterPro"/>
</dbReference>
<evidence type="ECO:0000256" key="2">
    <source>
        <dbReference type="ARBA" id="ARBA00022676"/>
    </source>
</evidence>
<keyword evidence="10" id="KW-1185">Reference proteome</keyword>
<dbReference type="GO" id="GO:0016758">
    <property type="term" value="F:hexosyltransferase activity"/>
    <property type="evidence" value="ECO:0007669"/>
    <property type="project" value="TreeGrafter"/>
</dbReference>
<keyword evidence="4 7" id="KW-0812">Transmembrane</keyword>
<protein>
    <submittedName>
        <fullName evidence="9">Cellulose synthase (UDP-forming)</fullName>
    </submittedName>
</protein>
<dbReference type="SUPFAM" id="SSF53448">
    <property type="entry name" value="Nucleotide-diphospho-sugar transferases"/>
    <property type="match status" value="1"/>
</dbReference>